<dbReference type="AlphaFoldDB" id="A0A565C076"/>
<comment type="similarity">
    <text evidence="1">Belongs to the importin alpha family.</text>
</comment>
<keyword evidence="3" id="KW-0677">Repeat</keyword>
<evidence type="ECO:0000256" key="1">
    <source>
        <dbReference type="ARBA" id="ARBA00010394"/>
    </source>
</evidence>
<keyword evidence="8" id="KW-1185">Reference proteome</keyword>
<proteinExistence type="inferred from homology"/>
<evidence type="ECO:0000256" key="6">
    <source>
        <dbReference type="SAM" id="MobiDB-lite"/>
    </source>
</evidence>
<dbReference type="Proteomes" id="UP000489600">
    <property type="component" value="Unassembled WGS sequence"/>
</dbReference>
<dbReference type="InterPro" id="IPR000225">
    <property type="entry name" value="Armadillo"/>
</dbReference>
<evidence type="ECO:0000256" key="2">
    <source>
        <dbReference type="ARBA" id="ARBA00022448"/>
    </source>
</evidence>
<dbReference type="PROSITE" id="PS50176">
    <property type="entry name" value="ARM_REPEAT"/>
    <property type="match status" value="1"/>
</dbReference>
<feature type="repeat" description="ARM" evidence="5">
    <location>
        <begin position="50"/>
        <end position="93"/>
    </location>
</feature>
<keyword evidence="2" id="KW-0813">Transport</keyword>
<protein>
    <recommendedName>
        <fullName evidence="9">Armadillo repeat-containing domain-containing protein</fullName>
    </recommendedName>
</protein>
<evidence type="ECO:0000256" key="5">
    <source>
        <dbReference type="PROSITE-ProRule" id="PRU00259"/>
    </source>
</evidence>
<dbReference type="InterPro" id="IPR011989">
    <property type="entry name" value="ARM-like"/>
</dbReference>
<accession>A0A565C076</accession>
<reference evidence="7" key="1">
    <citation type="submission" date="2019-07" db="EMBL/GenBank/DDBJ databases">
        <authorList>
            <person name="Dittberner H."/>
        </authorList>
    </citation>
    <scope>NUCLEOTIDE SEQUENCE [LARGE SCALE GENOMIC DNA]</scope>
</reference>
<dbReference type="InterPro" id="IPR016024">
    <property type="entry name" value="ARM-type_fold"/>
</dbReference>
<dbReference type="SMART" id="SM00185">
    <property type="entry name" value="ARM"/>
    <property type="match status" value="3"/>
</dbReference>
<dbReference type="InterPro" id="IPR032413">
    <property type="entry name" value="Arm_3"/>
</dbReference>
<evidence type="ECO:0000256" key="3">
    <source>
        <dbReference type="ARBA" id="ARBA00022737"/>
    </source>
</evidence>
<evidence type="ECO:0000313" key="7">
    <source>
        <dbReference type="EMBL" id="VVB06991.1"/>
    </source>
</evidence>
<organism evidence="7 8">
    <name type="scientific">Arabis nemorensis</name>
    <dbReference type="NCBI Taxonomy" id="586526"/>
    <lineage>
        <taxon>Eukaryota</taxon>
        <taxon>Viridiplantae</taxon>
        <taxon>Streptophyta</taxon>
        <taxon>Embryophyta</taxon>
        <taxon>Tracheophyta</taxon>
        <taxon>Spermatophyta</taxon>
        <taxon>Magnoliopsida</taxon>
        <taxon>eudicotyledons</taxon>
        <taxon>Gunneridae</taxon>
        <taxon>Pentapetalae</taxon>
        <taxon>rosids</taxon>
        <taxon>malvids</taxon>
        <taxon>Brassicales</taxon>
        <taxon>Brassicaceae</taxon>
        <taxon>Arabideae</taxon>
        <taxon>Arabis</taxon>
    </lineage>
</organism>
<dbReference type="Pfam" id="PF16186">
    <property type="entry name" value="Arm_3"/>
    <property type="match status" value="1"/>
</dbReference>
<keyword evidence="4" id="KW-0653">Protein transport</keyword>
<dbReference type="GO" id="GO:0015031">
    <property type="term" value="P:protein transport"/>
    <property type="evidence" value="ECO:0007669"/>
    <property type="project" value="UniProtKB-KW"/>
</dbReference>
<dbReference type="PANTHER" id="PTHR23316">
    <property type="entry name" value="IMPORTIN ALPHA"/>
    <property type="match status" value="1"/>
</dbReference>
<dbReference type="Gene3D" id="1.25.10.10">
    <property type="entry name" value="Leucine-rich Repeat Variant"/>
    <property type="match status" value="1"/>
</dbReference>
<dbReference type="EMBL" id="CABITT030000006">
    <property type="protein sequence ID" value="VVB06991.1"/>
    <property type="molecule type" value="Genomic_DNA"/>
</dbReference>
<dbReference type="OrthoDB" id="1935265at2759"/>
<feature type="region of interest" description="Disordered" evidence="6">
    <location>
        <begin position="221"/>
        <end position="242"/>
    </location>
</feature>
<dbReference type="SUPFAM" id="SSF48371">
    <property type="entry name" value="ARM repeat"/>
    <property type="match status" value="1"/>
</dbReference>
<comment type="caution">
    <text evidence="7">The sequence shown here is derived from an EMBL/GenBank/DDBJ whole genome shotgun (WGS) entry which is preliminary data.</text>
</comment>
<evidence type="ECO:0000313" key="8">
    <source>
        <dbReference type="Proteomes" id="UP000489600"/>
    </source>
</evidence>
<evidence type="ECO:0000256" key="4">
    <source>
        <dbReference type="ARBA" id="ARBA00022927"/>
    </source>
</evidence>
<gene>
    <name evidence="7" type="ORF">ANE_LOCUS17435</name>
</gene>
<feature type="compositionally biased region" description="Polar residues" evidence="6">
    <location>
        <begin position="232"/>
        <end position="242"/>
    </location>
</feature>
<sequence length="257" mass="28564">MASNNGMTYLNYVFPLLSHSSPSVLFPALRTIGNIVTGDDGQTQTVLDHQVLPCLLNLLTNTYKKSIKTEACRIISNITTRNSNQIQAVIEAGIIQSLVWVFETAEFEVKQEAVVGIANATFRGTHDQIKLMVSRGCIKPICDLLTCPDPRIITVCLQALENILAVGETEKNLGHTGDNNLYASMIDEAEGLDKIENLQSHHNNEIYQKAAKILETFWTEDNNEEGNDDNHAPQSGFQLGSRNVHQIRPTSNYVYFT</sequence>
<name>A0A565C076_9BRAS</name>
<dbReference type="Pfam" id="PF00514">
    <property type="entry name" value="Arm"/>
    <property type="match status" value="3"/>
</dbReference>
<evidence type="ECO:0008006" key="9">
    <source>
        <dbReference type="Google" id="ProtNLM"/>
    </source>
</evidence>